<dbReference type="PANTHER" id="PTHR46411">
    <property type="entry name" value="FAMILY ATPASE, PUTATIVE-RELATED"/>
    <property type="match status" value="1"/>
</dbReference>
<accession>A0A4Q9MR57</accession>
<organism evidence="2">
    <name type="scientific">Dichomitus squalens</name>
    <dbReference type="NCBI Taxonomy" id="114155"/>
    <lineage>
        <taxon>Eukaryota</taxon>
        <taxon>Fungi</taxon>
        <taxon>Dikarya</taxon>
        <taxon>Basidiomycota</taxon>
        <taxon>Agaricomycotina</taxon>
        <taxon>Agaricomycetes</taxon>
        <taxon>Polyporales</taxon>
        <taxon>Polyporaceae</taxon>
        <taxon>Dichomitus</taxon>
    </lineage>
</organism>
<dbReference type="AlphaFoldDB" id="A0A4Q9MR57"/>
<dbReference type="InterPro" id="IPR003959">
    <property type="entry name" value="ATPase_AAA_core"/>
</dbReference>
<dbReference type="Pfam" id="PF00004">
    <property type="entry name" value="AAA"/>
    <property type="match status" value="1"/>
</dbReference>
<gene>
    <name evidence="2" type="ORF">BD311DRAFT_787204</name>
</gene>
<dbReference type="InterPro" id="IPR027417">
    <property type="entry name" value="P-loop_NTPase"/>
</dbReference>
<dbReference type="SUPFAM" id="SSF52540">
    <property type="entry name" value="P-loop containing nucleoside triphosphate hydrolases"/>
    <property type="match status" value="1"/>
</dbReference>
<dbReference type="PANTHER" id="PTHR46411:SF3">
    <property type="entry name" value="AAA+ ATPASE DOMAIN-CONTAINING PROTEIN"/>
    <property type="match status" value="1"/>
</dbReference>
<evidence type="ECO:0000259" key="1">
    <source>
        <dbReference type="Pfam" id="PF00004"/>
    </source>
</evidence>
<evidence type="ECO:0000313" key="2">
    <source>
        <dbReference type="EMBL" id="TBU30314.1"/>
    </source>
</evidence>
<keyword evidence="2" id="KW-0378">Hydrolase</keyword>
<dbReference type="GO" id="GO:0005524">
    <property type="term" value="F:ATP binding"/>
    <property type="evidence" value="ECO:0007669"/>
    <property type="project" value="InterPro"/>
</dbReference>
<dbReference type="Proteomes" id="UP000292957">
    <property type="component" value="Unassembled WGS sequence"/>
</dbReference>
<dbReference type="Gene3D" id="3.40.50.300">
    <property type="entry name" value="P-loop containing nucleotide triphosphate hydrolases"/>
    <property type="match status" value="1"/>
</dbReference>
<dbReference type="GO" id="GO:0016887">
    <property type="term" value="F:ATP hydrolysis activity"/>
    <property type="evidence" value="ECO:0007669"/>
    <property type="project" value="InterPro"/>
</dbReference>
<protein>
    <submittedName>
        <fullName evidence="2">P-loop containing nucleoside triphosphate hydrolase protein</fullName>
    </submittedName>
</protein>
<dbReference type="EMBL" id="ML143406">
    <property type="protein sequence ID" value="TBU30314.1"/>
    <property type="molecule type" value="Genomic_DNA"/>
</dbReference>
<reference evidence="2" key="1">
    <citation type="submission" date="2019-01" db="EMBL/GenBank/DDBJ databases">
        <title>Draft genome sequences of three monokaryotic isolates of the white-rot basidiomycete fungus Dichomitus squalens.</title>
        <authorList>
            <consortium name="DOE Joint Genome Institute"/>
            <person name="Lopez S.C."/>
            <person name="Andreopoulos B."/>
            <person name="Pangilinan J."/>
            <person name="Lipzen A."/>
            <person name="Riley R."/>
            <person name="Ahrendt S."/>
            <person name="Ng V."/>
            <person name="Barry K."/>
            <person name="Daum C."/>
            <person name="Grigoriev I.V."/>
            <person name="Hilden K.S."/>
            <person name="Makela M.R."/>
            <person name="de Vries R.P."/>
        </authorList>
    </citation>
    <scope>NUCLEOTIDE SEQUENCE [LARGE SCALE GENOMIC DNA]</scope>
    <source>
        <strain evidence="2">OM18370.1</strain>
    </source>
</reference>
<proteinExistence type="predicted"/>
<name>A0A4Q9MR57_9APHY</name>
<feature type="domain" description="ATPase AAA-type core" evidence="1">
    <location>
        <begin position="35"/>
        <end position="167"/>
    </location>
</feature>
<dbReference type="OrthoDB" id="10042665at2759"/>
<sequence length="254" mass="28211">MAVYDRTLCGPPITDSDTGFDDFVHGKGHGLFIKLFGPPGVGKTLSAEATSEHVRRPLYVVGAGDLGTTGAFLDAELDCVLDIATSWNVIVFIDEASRDHCMRVLKADIVNGSHRRQADVFLEQRSLHDMERNAMVPYYRGILFMTTNRVKTFDEAFLSRIHVALHFNELTKDARKQVWTVFLKKVGVDVPAFGEHLVDRLAEHEANGRQIKNAVRTASSLAASKNVPLSFKHLTDTLDAMDGFTPEVQGISRR</sequence>